<dbReference type="EMBL" id="PYGK01000013">
    <property type="protein sequence ID" value="PSL25336.1"/>
    <property type="molecule type" value="Genomic_DNA"/>
</dbReference>
<evidence type="ECO:0000313" key="4">
    <source>
        <dbReference type="EMBL" id="PSL25336.1"/>
    </source>
</evidence>
<dbReference type="PROSITE" id="PS51450">
    <property type="entry name" value="LRR"/>
    <property type="match status" value="1"/>
</dbReference>
<comment type="caution">
    <text evidence="4">The sequence shown here is derived from an EMBL/GenBank/DDBJ whole genome shotgun (WGS) entry which is preliminary data.</text>
</comment>
<dbReference type="InterPro" id="IPR032675">
    <property type="entry name" value="LRR_dom_sf"/>
</dbReference>
<dbReference type="AlphaFoldDB" id="A0A2P8FUD7"/>
<dbReference type="CDD" id="cd07996">
    <property type="entry name" value="WGR_MMR_like"/>
    <property type="match status" value="1"/>
</dbReference>
<dbReference type="InterPro" id="IPR050715">
    <property type="entry name" value="LRR-SigEffector_domain"/>
</dbReference>
<dbReference type="Pfam" id="PF05406">
    <property type="entry name" value="WGR"/>
    <property type="match status" value="1"/>
</dbReference>
<dbReference type="SUPFAM" id="SSF142921">
    <property type="entry name" value="WGR domain-like"/>
    <property type="match status" value="1"/>
</dbReference>
<dbReference type="InterPro" id="IPR055414">
    <property type="entry name" value="LRR_R13L4/SHOC2-like"/>
</dbReference>
<dbReference type="Pfam" id="PF23598">
    <property type="entry name" value="LRR_14"/>
    <property type="match status" value="1"/>
</dbReference>
<organism evidence="4 5">
    <name type="scientific">Chitinophaga ginsengisoli</name>
    <dbReference type="NCBI Taxonomy" id="363837"/>
    <lineage>
        <taxon>Bacteria</taxon>
        <taxon>Pseudomonadati</taxon>
        <taxon>Bacteroidota</taxon>
        <taxon>Chitinophagia</taxon>
        <taxon>Chitinophagales</taxon>
        <taxon>Chitinophagaceae</taxon>
        <taxon>Chitinophaga</taxon>
    </lineage>
</organism>
<dbReference type="InterPro" id="IPR008893">
    <property type="entry name" value="WGR_domain"/>
</dbReference>
<dbReference type="OrthoDB" id="2044786at2"/>
<sequence>MTQYFELIDETSSKFWEITLENNIVKTRYGKIGTDGKATEKEFSDDAAAQKEYDKLVKEKTKKGYTEIKKQQAIAFPYTLITEKEAKKRFKFSKYIEGGFGNECNYILVEGNLEFEGNLDIEALCWPIDTYGIIVDGDLTVKGGILQTEMDSGPAFFVTGNVKAKNLCKGGGEFYIKGNLIVEQTIYGYYNHGRLTVAGNAEAKTIFAEDHHFVFKGDVQGLIIDTGEVEGAEADFGTTEPLLEELINNEDYSNSDLVIEYITEGKHIVKPEYLPILSASIADKISAVPQLITEAQAKEKFDLSLYDSFDEMGFQKVIFMDGDVYIDGDLNHDWTVGTLEALGEDTDTSDSLLLINGNLTVAGTIQPSDENYPFLLVLGNVTCDVLHSYDEFIHITGDADIKYALNGNYNHGMIDIEGKTRVPYILNSDHQSLLRPEGATIINYYGDYDDFFEYDYTVKDFERIMVADVYNEKGAFAIRNFIQLLKGGKSPLKKGARPARLIIEDELAQLGSNNELIEELDLTSKKLKEFPRTLTKVPSLKKLILNDNAIGSVPSSIKELSDLEELHLQKCGLTQLPDEIGDLKKLRALDVSQNWDLKLPESINQASALRILDISSNAGFGFPASVEGLKELEELDCADCSGPAPIDFPVEITQLTGLRKLFMRSVSIKTIPDSFLQLEKLEELDLDASLCYLNELPDLSKLKNLKILHGDGLISNTTRPCPKQRIIKSFFTITSLEELYIDRHGIRKEAFIKKDQFESIRTNLAHDPERFKAFDAAVSEIVPNAIYGDGRKGIVREALKAEHLEGISNLKNLRVLDLSFNDLASLPDEIHTMTHLQFLNLRYNRLSTAERLKLNRSLPGCTIDFRDNRPENDAADTEDVKLWQAMNTLMKEANVLMNAKDDVKKLRASLRMYDQVLDFFSSGKVVDEYNLLYANYGKMYAYNYLNSFHKAAYSKEGLLELNQAAIQQGLKTLALIPSIIWHFTDMGAFHKEVIRIVANAVAWQMYEIYDKKKDLEKALDIIAKAVEFVSTEHHYFIYDTQVRILLKMEQKEEAYKIVKRTLALAPDFEDFKDFKANADYQEWLINQS</sequence>
<dbReference type="Pfam" id="PF00560">
    <property type="entry name" value="LRR_1"/>
    <property type="match status" value="1"/>
</dbReference>
<dbReference type="PANTHER" id="PTHR45752">
    <property type="entry name" value="LEUCINE-RICH REPEAT-CONTAINING"/>
    <property type="match status" value="1"/>
</dbReference>
<protein>
    <submittedName>
        <fullName evidence="4">Leucine-rich repeat (LRR) protein</fullName>
    </submittedName>
</protein>
<dbReference type="Gene3D" id="2.20.140.10">
    <property type="entry name" value="WGR domain"/>
    <property type="match status" value="1"/>
</dbReference>
<accession>A0A2P8FUD7</accession>
<evidence type="ECO:0000259" key="3">
    <source>
        <dbReference type="PROSITE" id="PS51977"/>
    </source>
</evidence>
<dbReference type="PANTHER" id="PTHR45752:SF187">
    <property type="entry name" value="LEUCINE-RICH REPEAT AND IQ DOMAIN-CONTAINING PROTEIN 4"/>
    <property type="match status" value="1"/>
</dbReference>
<keyword evidence="5" id="KW-1185">Reference proteome</keyword>
<dbReference type="Proteomes" id="UP000240978">
    <property type="component" value="Unassembled WGS sequence"/>
</dbReference>
<keyword evidence="2" id="KW-0677">Repeat</keyword>
<evidence type="ECO:0000256" key="2">
    <source>
        <dbReference type="ARBA" id="ARBA00022737"/>
    </source>
</evidence>
<dbReference type="InterPro" id="IPR001611">
    <property type="entry name" value="Leu-rich_rpt"/>
</dbReference>
<reference evidence="4 5" key="1">
    <citation type="submission" date="2018-03" db="EMBL/GenBank/DDBJ databases">
        <title>Genomic Encyclopedia of Archaeal and Bacterial Type Strains, Phase II (KMG-II): from individual species to whole genera.</title>
        <authorList>
            <person name="Goeker M."/>
        </authorList>
    </citation>
    <scope>NUCLEOTIDE SEQUENCE [LARGE SCALE GENOMIC DNA]</scope>
    <source>
        <strain evidence="4 5">DSM 18107</strain>
    </source>
</reference>
<dbReference type="InterPro" id="IPR003591">
    <property type="entry name" value="Leu-rich_rpt_typical-subtyp"/>
</dbReference>
<evidence type="ECO:0000256" key="1">
    <source>
        <dbReference type="ARBA" id="ARBA00022614"/>
    </source>
</evidence>
<keyword evidence="1" id="KW-0433">Leucine-rich repeat</keyword>
<dbReference type="SUPFAM" id="SSF52058">
    <property type="entry name" value="L domain-like"/>
    <property type="match status" value="1"/>
</dbReference>
<proteinExistence type="predicted"/>
<dbReference type="Gene3D" id="3.80.10.10">
    <property type="entry name" value="Ribonuclease Inhibitor"/>
    <property type="match status" value="3"/>
</dbReference>
<gene>
    <name evidence="4" type="ORF">CLV42_11317</name>
</gene>
<name>A0A2P8FUD7_9BACT</name>
<feature type="domain" description="WGR" evidence="3">
    <location>
        <begin position="1"/>
        <end position="78"/>
    </location>
</feature>
<dbReference type="SMART" id="SM00369">
    <property type="entry name" value="LRR_TYP"/>
    <property type="match status" value="5"/>
</dbReference>
<dbReference type="PROSITE" id="PS51977">
    <property type="entry name" value="WGR"/>
    <property type="match status" value="1"/>
</dbReference>
<dbReference type="InterPro" id="IPR036930">
    <property type="entry name" value="WGR_dom_sf"/>
</dbReference>
<dbReference type="SMART" id="SM00773">
    <property type="entry name" value="WGR"/>
    <property type="match status" value="1"/>
</dbReference>
<evidence type="ECO:0000313" key="5">
    <source>
        <dbReference type="Proteomes" id="UP000240978"/>
    </source>
</evidence>
<dbReference type="InterPro" id="IPR049809">
    <property type="entry name" value="YehF/YfeS-like_WGR"/>
</dbReference>
<dbReference type="RefSeq" id="WP_106604621.1">
    <property type="nucleotide sequence ID" value="NZ_PYGK01000013.1"/>
</dbReference>